<feature type="domain" description="Reverse transcriptase Ty1/copia-type" evidence="1">
    <location>
        <begin position="13"/>
        <end position="136"/>
    </location>
</feature>
<name>I2G6J2_USTHO</name>
<dbReference type="EMBL" id="CAGI01000195">
    <property type="protein sequence ID" value="CCF54785.1"/>
    <property type="molecule type" value="Genomic_DNA"/>
</dbReference>
<accession>I2G6J2</accession>
<dbReference type="OMA" id="CIDYTET"/>
<dbReference type="HOGENOM" id="CLU_001650_17_2_1"/>
<sequence length="136" mass="15113">MCKELDGLKAMGMWEIIDLPKGMHAVDMCWVLKIKTDANLIPTKFKARLVARGFTQREGINYTEVFTPVAPIQSIQGVLAIATVQDWEVDSIDIKQAYLNSTLHHDVFLKLPLGTKIPSGKALKLMKGLYGLKQSG</sequence>
<evidence type="ECO:0000313" key="2">
    <source>
        <dbReference type="EMBL" id="CCF54785.1"/>
    </source>
</evidence>
<protein>
    <recommendedName>
        <fullName evidence="1">Reverse transcriptase Ty1/copia-type domain-containing protein</fullName>
    </recommendedName>
</protein>
<proteinExistence type="predicted"/>
<dbReference type="Proteomes" id="UP000006174">
    <property type="component" value="Unassembled WGS sequence"/>
</dbReference>
<dbReference type="InterPro" id="IPR013103">
    <property type="entry name" value="RVT_2"/>
</dbReference>
<comment type="caution">
    <text evidence="2">The sequence shown here is derived from an EMBL/GenBank/DDBJ whole genome shotgun (WGS) entry which is preliminary data.</text>
</comment>
<dbReference type="STRING" id="1128400.I2G6J2"/>
<organism evidence="2 3">
    <name type="scientific">Ustilago hordei</name>
    <name type="common">Barley covered smut fungus</name>
    <dbReference type="NCBI Taxonomy" id="120017"/>
    <lineage>
        <taxon>Eukaryota</taxon>
        <taxon>Fungi</taxon>
        <taxon>Dikarya</taxon>
        <taxon>Basidiomycota</taxon>
        <taxon>Ustilaginomycotina</taxon>
        <taxon>Ustilaginomycetes</taxon>
        <taxon>Ustilaginales</taxon>
        <taxon>Ustilaginaceae</taxon>
        <taxon>Ustilago</taxon>
    </lineage>
</organism>
<dbReference type="Pfam" id="PF07727">
    <property type="entry name" value="RVT_2"/>
    <property type="match status" value="1"/>
</dbReference>
<dbReference type="eggNOG" id="KOG0017">
    <property type="taxonomic scope" value="Eukaryota"/>
</dbReference>
<reference evidence="2 3" key="1">
    <citation type="journal article" date="2012" name="Plant Cell">
        <title>Genome comparison of barley and maize smut fungi reveals targeted loss of RNA silencing components and species-specific presence of transposable elements.</title>
        <authorList>
            <person name="Laurie J.D."/>
            <person name="Ali S."/>
            <person name="Linning R."/>
            <person name="Mannhaupt G."/>
            <person name="Wong P."/>
            <person name="Gueldener U."/>
            <person name="Muensterkoetter M."/>
            <person name="Moore R."/>
            <person name="Kahmann R."/>
            <person name="Bakkeren G."/>
            <person name="Schirawski J."/>
        </authorList>
    </citation>
    <scope>NUCLEOTIDE SEQUENCE [LARGE SCALE GENOMIC DNA]</scope>
    <source>
        <strain evidence="3">Uh4875-4</strain>
    </source>
</reference>
<gene>
    <name evidence="2" type="ORF">UHOR_01585</name>
</gene>
<keyword evidence="3" id="KW-1185">Reference proteome</keyword>
<evidence type="ECO:0000313" key="3">
    <source>
        <dbReference type="Proteomes" id="UP000006174"/>
    </source>
</evidence>
<dbReference type="OrthoDB" id="3054497at2759"/>
<evidence type="ECO:0000259" key="1">
    <source>
        <dbReference type="Pfam" id="PF07727"/>
    </source>
</evidence>
<dbReference type="AlphaFoldDB" id="I2G6J2"/>